<gene>
    <name evidence="1" type="ORF">ABIF29_000123</name>
</gene>
<evidence type="ECO:0000313" key="1">
    <source>
        <dbReference type="EMBL" id="MEY9313324.1"/>
    </source>
</evidence>
<protein>
    <submittedName>
        <fullName evidence="1">Uncharacterized protein</fullName>
    </submittedName>
</protein>
<organism evidence="1 2">
    <name type="scientific">Bradyrhizobium elkanii</name>
    <dbReference type="NCBI Taxonomy" id="29448"/>
    <lineage>
        <taxon>Bacteria</taxon>
        <taxon>Pseudomonadati</taxon>
        <taxon>Pseudomonadota</taxon>
        <taxon>Alphaproteobacteria</taxon>
        <taxon>Hyphomicrobiales</taxon>
        <taxon>Nitrobacteraceae</taxon>
        <taxon>Bradyrhizobium</taxon>
    </lineage>
</organism>
<keyword evidence="2" id="KW-1185">Reference proteome</keyword>
<accession>A0ABV4EQV2</accession>
<proteinExistence type="predicted"/>
<comment type="caution">
    <text evidence="1">The sequence shown here is derived from an EMBL/GenBank/DDBJ whole genome shotgun (WGS) entry which is preliminary data.</text>
</comment>
<name>A0ABV4EQV2_BRAEL</name>
<dbReference type="EMBL" id="JBGBZA010000001">
    <property type="protein sequence ID" value="MEY9313324.1"/>
    <property type="molecule type" value="Genomic_DNA"/>
</dbReference>
<evidence type="ECO:0000313" key="2">
    <source>
        <dbReference type="Proteomes" id="UP001565471"/>
    </source>
</evidence>
<reference evidence="1 2" key="1">
    <citation type="submission" date="2024-07" db="EMBL/GenBank/DDBJ databases">
        <title>Genomic Encyclopedia of Type Strains, Phase V (KMG-V): Genome sequencing to study the core and pangenomes of soil and plant-associated prokaryotes.</title>
        <authorList>
            <person name="Whitman W."/>
        </authorList>
    </citation>
    <scope>NUCLEOTIDE SEQUENCE [LARGE SCALE GENOMIC DNA]</scope>
    <source>
        <strain evidence="1 2">USDA 415</strain>
    </source>
</reference>
<dbReference type="Proteomes" id="UP001565471">
    <property type="component" value="Unassembled WGS sequence"/>
</dbReference>
<sequence>MKRTPRSRPTICVMPDRLKRSRRSTRPGQPVALAAAMRSMFPSSFVAARLCVVFVTLASGAGFASAQATDPVEALGYHQSSEGRSLVQAALKSANAVLSSSSSFRLKPSWSLKDRKARSPNDILVFNVATTAKPFVIQVPFQSCRCIFVQEAAFRKSVDRYARNSKKTSEIDPSELLAFMLLHEVGHQESGHPGFMDQESPDLNFDDNEIKARERAADEFAAKALVTASKDGGRVDAFLAAMKLEMALSKVSFNLSGLRIVDHFGGSTLCSKDLFADKGVSHPNFELRILVVNDIISGTATSRQLLTDFERCRLTGSR</sequence>